<evidence type="ECO:0000256" key="7">
    <source>
        <dbReference type="ARBA" id="ARBA00023014"/>
    </source>
</evidence>
<dbReference type="Gene3D" id="1.10.340.30">
    <property type="entry name" value="Hypothetical protein, domain 2"/>
    <property type="match status" value="1"/>
</dbReference>
<dbReference type="GO" id="GO:0046872">
    <property type="term" value="F:metal ion binding"/>
    <property type="evidence" value="ECO:0007669"/>
    <property type="project" value="UniProtKB-KW"/>
</dbReference>
<evidence type="ECO:0000256" key="1">
    <source>
        <dbReference type="ARBA" id="ARBA00001966"/>
    </source>
</evidence>
<dbReference type="Proteomes" id="UP000886595">
    <property type="component" value="Unassembled WGS sequence"/>
</dbReference>
<proteinExistence type="inferred from homology"/>
<evidence type="ECO:0000256" key="2">
    <source>
        <dbReference type="ARBA" id="ARBA00004123"/>
    </source>
</evidence>
<protein>
    <recommendedName>
        <fullName evidence="11">HhH-GPD domain-containing protein</fullName>
    </recommendedName>
</protein>
<gene>
    <name evidence="12" type="ORF">Bca52824_038961</name>
</gene>
<dbReference type="EMBL" id="JAAMPC010000009">
    <property type="protein sequence ID" value="KAG2292292.1"/>
    <property type="molecule type" value="Genomic_DNA"/>
</dbReference>
<comment type="similarity">
    <text evidence="3">Belongs to the DNA glycosylase family. DEMETER subfamily.</text>
</comment>
<name>A0A8X7UVE8_BRACI</name>
<dbReference type="InterPro" id="IPR003265">
    <property type="entry name" value="HhH-GPD_domain"/>
</dbReference>
<accession>A0A8X7UVE8</accession>
<reference evidence="12 13" key="1">
    <citation type="submission" date="2020-02" db="EMBL/GenBank/DDBJ databases">
        <authorList>
            <person name="Ma Q."/>
            <person name="Huang Y."/>
            <person name="Song X."/>
            <person name="Pei D."/>
        </authorList>
    </citation>
    <scope>NUCLEOTIDE SEQUENCE [LARGE SCALE GENOMIC DNA]</scope>
    <source>
        <strain evidence="12">Sxm20200214</strain>
        <tissue evidence="12">Leaf</tissue>
    </source>
</reference>
<dbReference type="InterPro" id="IPR028924">
    <property type="entry name" value="Perm-CXXC"/>
</dbReference>
<dbReference type="SMART" id="SM00478">
    <property type="entry name" value="ENDO3c"/>
    <property type="match status" value="1"/>
</dbReference>
<dbReference type="GO" id="GO:0003677">
    <property type="term" value="F:DNA binding"/>
    <property type="evidence" value="ECO:0007669"/>
    <property type="project" value="UniProtKB-KW"/>
</dbReference>
<dbReference type="GO" id="GO:0141166">
    <property type="term" value="P:chromosomal 5-methylcytosine DNA demethylation pathway"/>
    <property type="evidence" value="ECO:0007669"/>
    <property type="project" value="InterPro"/>
</dbReference>
<feature type="domain" description="HhH-GPD" evidence="11">
    <location>
        <begin position="829"/>
        <end position="1015"/>
    </location>
</feature>
<evidence type="ECO:0000256" key="8">
    <source>
        <dbReference type="ARBA" id="ARBA00023125"/>
    </source>
</evidence>
<evidence type="ECO:0000313" key="12">
    <source>
        <dbReference type="EMBL" id="KAG2292292.1"/>
    </source>
</evidence>
<dbReference type="PANTHER" id="PTHR46213:SF27">
    <property type="entry name" value="TRANSCRIPTIONAL ACTIVATOR DEMETER"/>
    <property type="match status" value="1"/>
</dbReference>
<dbReference type="GO" id="GO:0019104">
    <property type="term" value="F:DNA N-glycosylase activity"/>
    <property type="evidence" value="ECO:0007669"/>
    <property type="project" value="InterPro"/>
</dbReference>
<feature type="region of interest" description="Disordered" evidence="10">
    <location>
        <begin position="1086"/>
        <end position="1109"/>
    </location>
</feature>
<dbReference type="CDD" id="cd00056">
    <property type="entry name" value="ENDO3c"/>
    <property type="match status" value="1"/>
</dbReference>
<evidence type="ECO:0000256" key="3">
    <source>
        <dbReference type="ARBA" id="ARBA00005646"/>
    </source>
</evidence>
<dbReference type="GO" id="GO:0006284">
    <property type="term" value="P:base-excision repair"/>
    <property type="evidence" value="ECO:0007669"/>
    <property type="project" value="InterPro"/>
</dbReference>
<keyword evidence="13" id="KW-1185">Reference proteome</keyword>
<dbReference type="PANTHER" id="PTHR46213">
    <property type="entry name" value="TRANSCRIPTIONAL ACTIVATOR DEMETER"/>
    <property type="match status" value="1"/>
</dbReference>
<keyword evidence="6" id="KW-0408">Iron</keyword>
<dbReference type="OrthoDB" id="5607at2759"/>
<evidence type="ECO:0000256" key="6">
    <source>
        <dbReference type="ARBA" id="ARBA00023004"/>
    </source>
</evidence>
<organism evidence="12 13">
    <name type="scientific">Brassica carinata</name>
    <name type="common">Ethiopian mustard</name>
    <name type="synonym">Abyssinian cabbage</name>
    <dbReference type="NCBI Taxonomy" id="52824"/>
    <lineage>
        <taxon>Eukaryota</taxon>
        <taxon>Viridiplantae</taxon>
        <taxon>Streptophyta</taxon>
        <taxon>Embryophyta</taxon>
        <taxon>Tracheophyta</taxon>
        <taxon>Spermatophyta</taxon>
        <taxon>Magnoliopsida</taxon>
        <taxon>eudicotyledons</taxon>
        <taxon>Gunneridae</taxon>
        <taxon>Pentapetalae</taxon>
        <taxon>rosids</taxon>
        <taxon>malvids</taxon>
        <taxon>Brassicales</taxon>
        <taxon>Brassicaceae</taxon>
        <taxon>Brassiceae</taxon>
        <taxon>Brassica</taxon>
    </lineage>
</organism>
<evidence type="ECO:0000259" key="11">
    <source>
        <dbReference type="SMART" id="SM00478"/>
    </source>
</evidence>
<dbReference type="FunFam" id="1.10.1670.10:FF:000004">
    <property type="entry name" value="DNA glycosylase/AP lyase ROS1"/>
    <property type="match status" value="1"/>
</dbReference>
<keyword evidence="9" id="KW-0539">Nucleus</keyword>
<dbReference type="SUPFAM" id="SSF48150">
    <property type="entry name" value="DNA-glycosylase"/>
    <property type="match status" value="1"/>
</dbReference>
<evidence type="ECO:0000256" key="5">
    <source>
        <dbReference type="ARBA" id="ARBA00022723"/>
    </source>
</evidence>
<dbReference type="GO" id="GO:0003906">
    <property type="term" value="F:DNA-(apurinic or apyrimidinic site) endonuclease activity"/>
    <property type="evidence" value="ECO:0007669"/>
    <property type="project" value="UniProtKB-ARBA"/>
</dbReference>
<evidence type="ECO:0000256" key="10">
    <source>
        <dbReference type="SAM" id="MobiDB-lite"/>
    </source>
</evidence>
<evidence type="ECO:0000256" key="4">
    <source>
        <dbReference type="ARBA" id="ARBA00022485"/>
    </source>
</evidence>
<dbReference type="GO" id="GO:0035514">
    <property type="term" value="F:DNA demethylase activity"/>
    <property type="evidence" value="ECO:0007669"/>
    <property type="project" value="InterPro"/>
</dbReference>
<evidence type="ECO:0000313" key="13">
    <source>
        <dbReference type="Proteomes" id="UP000886595"/>
    </source>
</evidence>
<keyword evidence="4" id="KW-0004">4Fe-4S</keyword>
<dbReference type="Pfam" id="PF15628">
    <property type="entry name" value="RRM_DME"/>
    <property type="match status" value="1"/>
</dbReference>
<comment type="caution">
    <text evidence="12">The sequence shown here is derived from an EMBL/GenBank/DDBJ whole genome shotgun (WGS) entry which is preliminary data.</text>
</comment>
<feature type="compositionally biased region" description="Basic and acidic residues" evidence="10">
    <location>
        <begin position="521"/>
        <end position="535"/>
    </location>
</feature>
<sequence>MILLKSLDMNSRGDSGDGFVQVPVENQEFQVMGSWTPVTPRRPKQDRSSLVVDGWVPGGGFCKDVDVQDSNFVEQREDLLGRSNVASSQAGYTGFNMDDLLPFSFTSLLSHFDHLYRVSQCGTSAPLYNFDSPPTREAVGYICPSSLQSVPSKPSLCRTGWENGFLTEQKSDKSFVDSSVVNLTEDTELKNGSRQNDLMLYLGKAPPKKQRSKKRVFMPTREAVGQENGFLTEQKSDKSFVDWSVVNSRGVTELKDVSRQNDLMLYLGNIPQKKQRSKKRKFIGCIRQSSLQSVPSTPSPCKTGREKKRKFKPKVFVEGKHIRKPLKPASHKKLKPKAGGSGKRKKPQISLKKSSTNKPAIGGDFTNTSLEVTQKSCRKSLNFVLEKTGDVGQGDSVSECISSQERSNAESFDVCNKTISQNSSFPTPARGSKRQYEHAMGHMQNSVARRNSNTCAKHLDVAKKMKIQKAVQENLHGMSPEVIDIEGDPTDGTRKDKSTASTNEKCHVPKTPAKTRSSRSKAKDKGMKSKKDSGKESGPSEQLLREDCIAEKVCSNKDESREQEQNALVLYRGDEMVQLDKVLKPRAKVHLDDETTREWSVLMGKGEKDGDEEVKKRKEKWWEEERNVFRGRVDSFIAHMHLVQGDRRFSPWKGSMVDSVIGVFLTQNVTDHFSSSAFMSLAARFPPKPSSKQEDERNIRSVVVEDPEGSILNLEEKVLSSQDSFDPASWIFQSCGRVGSCSSSKSDAEFSTEESVKIWCPDLSNEICRQGNDRSLLHGESGDVQIKETANGSQKKPDTTADLVDIEEFGMNFLPKNSTLIREMEAIRAARKKPTSQWDSLRRDVLEEKGKKERSKDSMDSIDYEAIRRASVHEISDAIKERGMNDMLAARIKDFLERIVKDHGAVDLEWLRDVPPDKAKDYLLSVRGLGLKSVECVQLLTLHNLAFPVDTNVGRIAVRLGWVPLQPLPESLQLHLLELYPVIDSIQKFLWPRLCKLDQPTLYELHYQMITFGKVFCSKKEPNCNACPMRGECRHFASAYASARLALPAREERILTSATVQVAPEFFPPAAIQMVELPPPLESFLTREAPSNGGSSEPIIEEPATPEQEFTEITESDIEDAYHNEDPDEIPTIELSVRQVGDTLEEHMKRNMDLQEGHMFKALVALDPSTTSIPTLKLKNISRLRTEHQVYELRDSHRLLAGMDKREPDDPNPYLLAIWTPGETANSIQPPGPKCGGHASSKMCFDEACSECNSVREANSQTVIGTLLVPSRTAMRGRFPLNGTYFQVNEVFADHASSLEPIDVPRDWLWDLPRRTVYFGTSTSSIFRGMSTAQIQYCFRRGFVCVRGFEHKTRAPRPLFARLHFPSSKLKNKT</sequence>
<dbReference type="GO" id="GO:0005634">
    <property type="term" value="C:nucleus"/>
    <property type="evidence" value="ECO:0007669"/>
    <property type="project" value="UniProtKB-SubCell"/>
</dbReference>
<dbReference type="InterPro" id="IPR028925">
    <property type="entry name" value="RRM_DME"/>
</dbReference>
<dbReference type="InterPro" id="IPR023170">
    <property type="entry name" value="HhH_base_excis_C"/>
</dbReference>
<comment type="subcellular location">
    <subcellularLocation>
        <location evidence="2">Nucleus</location>
    </subcellularLocation>
</comment>
<dbReference type="Gene3D" id="1.10.1670.10">
    <property type="entry name" value="Helix-hairpin-Helix base-excision DNA repair enzymes (C-terminal)"/>
    <property type="match status" value="1"/>
</dbReference>
<keyword evidence="5" id="KW-0479">Metal-binding</keyword>
<evidence type="ECO:0000256" key="9">
    <source>
        <dbReference type="ARBA" id="ARBA00023242"/>
    </source>
</evidence>
<feature type="region of interest" description="Disordered" evidence="10">
    <location>
        <begin position="322"/>
        <end position="364"/>
    </location>
</feature>
<keyword evidence="8" id="KW-0238">DNA-binding</keyword>
<dbReference type="InterPro" id="IPR044811">
    <property type="entry name" value="DME/ROS1"/>
</dbReference>
<dbReference type="GO" id="GO:0051539">
    <property type="term" value="F:4 iron, 4 sulfur cluster binding"/>
    <property type="evidence" value="ECO:0007669"/>
    <property type="project" value="UniProtKB-KW"/>
</dbReference>
<feature type="region of interest" description="Disordered" evidence="10">
    <location>
        <begin position="473"/>
        <end position="544"/>
    </location>
</feature>
<feature type="compositionally biased region" description="Basic residues" evidence="10">
    <location>
        <begin position="322"/>
        <end position="347"/>
    </location>
</feature>
<dbReference type="InterPro" id="IPR011257">
    <property type="entry name" value="DNA_glycosylase"/>
</dbReference>
<dbReference type="Pfam" id="PF15629">
    <property type="entry name" value="Perm-CXXC"/>
    <property type="match status" value="1"/>
</dbReference>
<comment type="cofactor">
    <cofactor evidence="1">
        <name>[4Fe-4S] cluster</name>
        <dbReference type="ChEBI" id="CHEBI:49883"/>
    </cofactor>
</comment>
<keyword evidence="7" id="KW-0411">Iron-sulfur</keyword>